<dbReference type="InterPro" id="IPR011990">
    <property type="entry name" value="TPR-like_helical_dom_sf"/>
</dbReference>
<proteinExistence type="predicted"/>
<dbReference type="AlphaFoldDB" id="A0A6I4SKG3"/>
<dbReference type="Gene3D" id="1.25.40.10">
    <property type="entry name" value="Tetratricopeptide repeat domain"/>
    <property type="match status" value="1"/>
</dbReference>
<dbReference type="Gene3D" id="3.40.50.10140">
    <property type="entry name" value="Toll/interleukin-1 receptor homology (TIR) domain"/>
    <property type="match status" value="1"/>
</dbReference>
<comment type="caution">
    <text evidence="2">The sequence shown here is derived from an EMBL/GenBank/DDBJ whole genome shotgun (WGS) entry which is preliminary data.</text>
</comment>
<evidence type="ECO:0000313" key="2">
    <source>
        <dbReference type="EMBL" id="MXO56144.1"/>
    </source>
</evidence>
<protein>
    <submittedName>
        <fullName evidence="2">TIR domain-containing protein</fullName>
    </submittedName>
</protein>
<dbReference type="Proteomes" id="UP000468943">
    <property type="component" value="Unassembled WGS sequence"/>
</dbReference>
<dbReference type="PANTHER" id="PTHR12558">
    <property type="entry name" value="CELL DIVISION CYCLE 16,23,27"/>
    <property type="match status" value="1"/>
</dbReference>
<dbReference type="InterPro" id="IPR035897">
    <property type="entry name" value="Toll_tir_struct_dom_sf"/>
</dbReference>
<gene>
    <name evidence="2" type="ORF">GRI36_04545</name>
</gene>
<accession>A0A6I4SKG3</accession>
<dbReference type="SUPFAM" id="SSF52200">
    <property type="entry name" value="Toll/Interleukin receptor TIR domain"/>
    <property type="match status" value="1"/>
</dbReference>
<evidence type="ECO:0000313" key="3">
    <source>
        <dbReference type="Proteomes" id="UP000468943"/>
    </source>
</evidence>
<dbReference type="Pfam" id="PF14559">
    <property type="entry name" value="TPR_19"/>
    <property type="match status" value="1"/>
</dbReference>
<dbReference type="EMBL" id="WTYS01000001">
    <property type="protein sequence ID" value="MXO56144.1"/>
    <property type="molecule type" value="Genomic_DNA"/>
</dbReference>
<dbReference type="Pfam" id="PF13676">
    <property type="entry name" value="TIR_2"/>
    <property type="match status" value="1"/>
</dbReference>
<evidence type="ECO:0000259" key="1">
    <source>
        <dbReference type="Pfam" id="PF13676"/>
    </source>
</evidence>
<reference evidence="2 3" key="1">
    <citation type="submission" date="2019-12" db="EMBL/GenBank/DDBJ databases">
        <title>Genomic-based taxomic classification of the family Erythrobacteraceae.</title>
        <authorList>
            <person name="Xu L."/>
        </authorList>
    </citation>
    <scope>NUCLEOTIDE SEQUENCE [LARGE SCALE GENOMIC DNA]</scope>
    <source>
        <strain evidence="2 3">JCM 17802</strain>
    </source>
</reference>
<dbReference type="GO" id="GO:0007165">
    <property type="term" value="P:signal transduction"/>
    <property type="evidence" value="ECO:0007669"/>
    <property type="project" value="InterPro"/>
</dbReference>
<dbReference type="RefSeq" id="WP_160597375.1">
    <property type="nucleotide sequence ID" value="NZ_WTYS01000001.1"/>
</dbReference>
<dbReference type="SUPFAM" id="SSF48452">
    <property type="entry name" value="TPR-like"/>
    <property type="match status" value="1"/>
</dbReference>
<organism evidence="2 3">
    <name type="scientific">Pontixanthobacter gangjinensis</name>
    <dbReference type="NCBI Taxonomy" id="1028742"/>
    <lineage>
        <taxon>Bacteria</taxon>
        <taxon>Pseudomonadati</taxon>
        <taxon>Pseudomonadota</taxon>
        <taxon>Alphaproteobacteria</taxon>
        <taxon>Sphingomonadales</taxon>
        <taxon>Erythrobacteraceae</taxon>
        <taxon>Pontixanthobacter</taxon>
    </lineage>
</organism>
<dbReference type="Gene3D" id="3.40.50.10070">
    <property type="entry name" value="TolB, N-terminal domain"/>
    <property type="match status" value="1"/>
</dbReference>
<sequence>MADIFLSYNREDQPTALAYAKALESSGFSVWWDTTLKTGDAYDEVTEKALRDAKAVVVLWSRRSVVSRWVKSEATLADRLGTLVPVMIEDCERPIMFELVQTADLAHWKGNVADPEFKGLISEVRDHVAGDKAEPTPVQIASGHVYKLPSKPSIALLPFIDLAGAKGDDYFADGIVEEISAALANYPSLFVIAGSSSLTYRDTEKDLNAICRELGVRYLLEGSVRRSGERVRINIKLNDGIMGEQVWADKFDGTMEDVFELQDRVAGDVARTIDSTIENAELRRATITTTKSADTYELFWRANAAYRGFDPESMTQAIDLLEQVVEREPNNPWALSLLGFCHASRFSNRWGDDIMASRAKALEYYEAAIKVGGENSQILCYCAAILVSVIGDMQVARRMINRALELTPDSANTLFWGGFNDIVLGNAQRGLERFEGSLRVNPTSSVRPYIIGGMGICLTLLKRFDEAAAVLQEALQQIPNYPAGLAALAVCKVELGQPEEAAPYYGRLKALGGVPGIMAILQNEEHRQMVGDGLTKSAEMLESVAS</sequence>
<dbReference type="PANTHER" id="PTHR12558:SF33">
    <property type="entry name" value="BLL7664 PROTEIN"/>
    <property type="match status" value="1"/>
</dbReference>
<keyword evidence="3" id="KW-1185">Reference proteome</keyword>
<feature type="domain" description="TIR" evidence="1">
    <location>
        <begin position="4"/>
        <end position="108"/>
    </location>
</feature>
<name>A0A6I4SKG3_9SPHN</name>
<dbReference type="OrthoDB" id="105971at2"/>
<dbReference type="InterPro" id="IPR000157">
    <property type="entry name" value="TIR_dom"/>
</dbReference>